<evidence type="ECO:0000313" key="2">
    <source>
        <dbReference type="EMBL" id="AJE86846.1"/>
    </source>
</evidence>
<dbReference type="KEGG" id="sals:SLNWT_6470"/>
<name>A0A0B5F7Q2_STRA4</name>
<evidence type="ECO:0000313" key="3">
    <source>
        <dbReference type="Proteomes" id="UP000031523"/>
    </source>
</evidence>
<feature type="compositionally biased region" description="Low complexity" evidence="1">
    <location>
        <begin position="27"/>
        <end position="41"/>
    </location>
</feature>
<gene>
    <name evidence="2" type="ORF">SLNWT_6470</name>
</gene>
<feature type="region of interest" description="Disordered" evidence="1">
    <location>
        <begin position="1"/>
        <end position="56"/>
    </location>
</feature>
<dbReference type="Proteomes" id="UP000031523">
    <property type="component" value="Chromosome"/>
</dbReference>
<dbReference type="EMBL" id="CP010519">
    <property type="protein sequence ID" value="AJE86846.1"/>
    <property type="molecule type" value="Genomic_DNA"/>
</dbReference>
<accession>A0A0B5F7Q2</accession>
<reference evidence="2 3" key="1">
    <citation type="submission" date="2015-01" db="EMBL/GenBank/DDBJ databases">
        <title>Enhanced salinomycin production by adjusting the supply of polyketide extender units in Streptomyce albus DSM 41398.</title>
        <authorList>
            <person name="Lu C."/>
        </authorList>
    </citation>
    <scope>NUCLEOTIDE SEQUENCE [LARGE SCALE GENOMIC DNA]</scope>
    <source>
        <strain evidence="3">ATCC 21838 / DSM 41398 / FERM P-419 / JCM 4703 / NBRC 107858</strain>
    </source>
</reference>
<dbReference type="AlphaFoldDB" id="A0A0B5F7Q2"/>
<organism evidence="2 3">
    <name type="scientific">Streptomyces albus (strain ATCC 21838 / DSM 41398 / FERM P-419 / JCM 4703 / NBRC 107858)</name>
    <dbReference type="NCBI Taxonomy" id="1081613"/>
    <lineage>
        <taxon>Bacteria</taxon>
        <taxon>Bacillati</taxon>
        <taxon>Actinomycetota</taxon>
        <taxon>Actinomycetes</taxon>
        <taxon>Kitasatosporales</taxon>
        <taxon>Streptomycetaceae</taxon>
        <taxon>Streptomyces</taxon>
    </lineage>
</organism>
<protein>
    <submittedName>
        <fullName evidence="2">Uncharacterized protein</fullName>
    </submittedName>
</protein>
<proteinExistence type="predicted"/>
<evidence type="ECO:0000256" key="1">
    <source>
        <dbReference type="SAM" id="MobiDB-lite"/>
    </source>
</evidence>
<sequence>MAGGFVRRSSLGPAGHRAPAVRRRARAPAAPGAARPPSGRGRAVDEGPWTRGVRGP</sequence>
<keyword evidence="3" id="KW-1185">Reference proteome</keyword>